<name>A0A6L2PU60_COPFO</name>
<dbReference type="AlphaFoldDB" id="A0A6L2PU60"/>
<reference evidence="3" key="1">
    <citation type="submission" date="2020-01" db="EMBL/GenBank/DDBJ databases">
        <title>Draft genome sequence of the Termite Coptotermes fromosanus.</title>
        <authorList>
            <person name="Itakura S."/>
            <person name="Yosikawa Y."/>
            <person name="Umezawa K."/>
        </authorList>
    </citation>
    <scope>NUCLEOTIDE SEQUENCE [LARGE SCALE GENOMIC DNA]</scope>
</reference>
<dbReference type="Proteomes" id="UP000502823">
    <property type="component" value="Unassembled WGS sequence"/>
</dbReference>
<dbReference type="EMBL" id="BLKM01012201">
    <property type="protein sequence ID" value="GFG35784.1"/>
    <property type="molecule type" value="Genomic_DNA"/>
</dbReference>
<comment type="caution">
    <text evidence="2">The sequence shown here is derived from an EMBL/GenBank/DDBJ whole genome shotgun (WGS) entry which is preliminary data.</text>
</comment>
<evidence type="ECO:0008006" key="4">
    <source>
        <dbReference type="Google" id="ProtNLM"/>
    </source>
</evidence>
<evidence type="ECO:0000313" key="2">
    <source>
        <dbReference type="EMBL" id="GFG35784.1"/>
    </source>
</evidence>
<evidence type="ECO:0000313" key="3">
    <source>
        <dbReference type="Proteomes" id="UP000502823"/>
    </source>
</evidence>
<organism evidence="2 3">
    <name type="scientific">Coptotermes formosanus</name>
    <name type="common">Formosan subterranean termite</name>
    <dbReference type="NCBI Taxonomy" id="36987"/>
    <lineage>
        <taxon>Eukaryota</taxon>
        <taxon>Metazoa</taxon>
        <taxon>Ecdysozoa</taxon>
        <taxon>Arthropoda</taxon>
        <taxon>Hexapoda</taxon>
        <taxon>Insecta</taxon>
        <taxon>Pterygota</taxon>
        <taxon>Neoptera</taxon>
        <taxon>Polyneoptera</taxon>
        <taxon>Dictyoptera</taxon>
        <taxon>Blattodea</taxon>
        <taxon>Blattoidea</taxon>
        <taxon>Termitoidae</taxon>
        <taxon>Rhinotermitidae</taxon>
        <taxon>Coptotermes</taxon>
    </lineage>
</organism>
<feature type="compositionally biased region" description="Acidic residues" evidence="1">
    <location>
        <begin position="178"/>
        <end position="193"/>
    </location>
</feature>
<feature type="compositionally biased region" description="Acidic residues" evidence="1">
    <location>
        <begin position="418"/>
        <end position="428"/>
    </location>
</feature>
<proteinExistence type="predicted"/>
<feature type="compositionally biased region" description="Polar residues" evidence="1">
    <location>
        <begin position="296"/>
        <end position="309"/>
    </location>
</feature>
<feature type="compositionally biased region" description="Basic and acidic residues" evidence="1">
    <location>
        <begin position="34"/>
        <end position="45"/>
    </location>
</feature>
<feature type="region of interest" description="Disordered" evidence="1">
    <location>
        <begin position="1"/>
        <end position="22"/>
    </location>
</feature>
<gene>
    <name evidence="2" type="ORF">Cfor_03953</name>
</gene>
<feature type="region of interest" description="Disordered" evidence="1">
    <location>
        <begin position="485"/>
        <end position="517"/>
    </location>
</feature>
<feature type="compositionally biased region" description="Acidic residues" evidence="1">
    <location>
        <begin position="143"/>
        <end position="154"/>
    </location>
</feature>
<feature type="region of interest" description="Disordered" evidence="1">
    <location>
        <begin position="290"/>
        <end position="319"/>
    </location>
</feature>
<evidence type="ECO:0000256" key="1">
    <source>
        <dbReference type="SAM" id="MobiDB-lite"/>
    </source>
</evidence>
<dbReference type="FunCoup" id="A0A6L2PU60">
    <property type="interactions" value="4"/>
</dbReference>
<accession>A0A6L2PU60</accession>
<feature type="region of interest" description="Disordered" evidence="1">
    <location>
        <begin position="337"/>
        <end position="361"/>
    </location>
</feature>
<feature type="compositionally biased region" description="Basic residues" evidence="1">
    <location>
        <begin position="1"/>
        <end position="18"/>
    </location>
</feature>
<dbReference type="OrthoDB" id="6363808at2759"/>
<feature type="region of interest" description="Disordered" evidence="1">
    <location>
        <begin position="409"/>
        <end position="430"/>
    </location>
</feature>
<keyword evidence="3" id="KW-1185">Reference proteome</keyword>
<protein>
    <recommendedName>
        <fullName evidence="4">Protein stoned-A</fullName>
    </recommendedName>
</protein>
<dbReference type="InParanoid" id="A0A6L2PU60"/>
<feature type="region of interest" description="Disordered" evidence="1">
    <location>
        <begin position="34"/>
        <end position="193"/>
    </location>
</feature>
<sequence>MHKITKGLKKKKKTKKHKKEEDLFDVAELEKYRREHKQDCERGQQEEPDEQGAGSADNEEWQRFKALTAGVDNILKRTQGDLNRIKSTSYFQRKPPGPSVPATSGGKPGDSAPAPAPTPAVSKKKKSTRWVGFEEGSSGIDDQAPEESEEELNNTDETAASVSVDEHIEAETTAATTAEEEEEEEEEEDEVDDIFDTSYVDAVKLAYIPDSPTQEDEGFDPFDTSIAEKVIKEEEAQAKNKKKLVSLGCAVEVLTGRLETTPTVAGRKRRVVPRRPQDVDLLLDDNVSQEAEEGQGNAQNLLDGSTEPNLSDEAPGPCRSLLDDDTEVSLPVVHLEDSLLGPTVPATKEKEENQENSTEEGADFKNLVAEFDVISGGETDATPSTVVEVPNLVAEDDDLEDEFAALAAESVSKKPADSQEEQEVDEKDPFDTTAAAVILGEQPGSLDIETDFNPITLSFLPQKIGPPFPISPDVDIVLASEPQKKGQWAAFEEEEEDGDKSILAPPSCPAPSQSVAPLTDEEFTENAILALAEELDITQLDPFDTSFAENILPGKAELKLIENEILGSSDLDINEARILSRSDSDFDFNPREDEERILSTVSIQITDPTGREKEDDETGLRSLTLGHRDLLGGSTTDLSKLTHEPIQPAEQEEIPETYTDPFDTSVVEVLAAPGKAELKFLEKELLGEAEGSLKRSLSDQNFNPRAEEPEVLKKEEAEIDVPDLLNVESGVTKVVAFDIPTPSARPDLLIVGSEEGARISKPLTPYYVKVQPTEVCATQNGDVEDADPFDTSFVDKLAPGKAELKIIESELVGEPAGLKHSLSDQNFNPRSEDVAASIVTTEVTSNQGRRFSDFAGDQRKAPPCTLAIRGVTVTPVTLEDIPAALTPASKPDLLVVEENAPVTAKPLTPAVESILEYADPFDTSIANNLLPGRAELKVLESELVSSIKRSYTDPDFNPRADDQVADLQAEPEPEPVTEKPDLLNLPSEAVPETKTLTPLVENSENQIGGNIVDDIDPFDTSIASDLLPGRAELRLIESELIGQ</sequence>